<dbReference type="EMBL" id="JACHJB010000004">
    <property type="protein sequence ID" value="MBB6351210.1"/>
    <property type="molecule type" value="Genomic_DNA"/>
</dbReference>
<dbReference type="AlphaFoldDB" id="A0A7X0CBQ8"/>
<keyword evidence="1" id="KW-0732">Signal</keyword>
<organism evidence="2 3">
    <name type="scientific">Nonomuraea muscovyensis</name>
    <dbReference type="NCBI Taxonomy" id="1124761"/>
    <lineage>
        <taxon>Bacteria</taxon>
        <taxon>Bacillati</taxon>
        <taxon>Actinomycetota</taxon>
        <taxon>Actinomycetes</taxon>
        <taxon>Streptosporangiales</taxon>
        <taxon>Streptosporangiaceae</taxon>
        <taxon>Nonomuraea</taxon>
    </lineage>
</organism>
<dbReference type="RefSeq" id="WP_185089007.1">
    <property type="nucleotide sequence ID" value="NZ_JACHJB010000004.1"/>
</dbReference>
<evidence type="ECO:0000313" key="3">
    <source>
        <dbReference type="Proteomes" id="UP000583800"/>
    </source>
</evidence>
<reference evidence="2 3" key="1">
    <citation type="submission" date="2020-08" db="EMBL/GenBank/DDBJ databases">
        <title>Sequencing the genomes of 1000 actinobacteria strains.</title>
        <authorList>
            <person name="Klenk H.-P."/>
        </authorList>
    </citation>
    <scope>NUCLEOTIDE SEQUENCE [LARGE SCALE GENOMIC DNA]</scope>
    <source>
        <strain evidence="2 3">DSM 45913</strain>
    </source>
</reference>
<accession>A0A7X0CBQ8</accession>
<comment type="caution">
    <text evidence="2">The sequence shown here is derived from an EMBL/GenBank/DDBJ whole genome shotgun (WGS) entry which is preliminary data.</text>
</comment>
<sequence>MRNRLSAFVLSATLATTAPPAVATRPATAAATLATRATTAGATSAGRIAVTTTARPKLIRTKIYFGRCKDTCRIKVRIRNVSRERLHDVTLNARLEINNRKAGSCYDYVGGIRPRATRWAGCTVRSSTLAKLWNRWLDGEIRWDREARTVVAYEYYA</sequence>
<feature type="chain" id="PRO_5031030807" evidence="1">
    <location>
        <begin position="24"/>
        <end position="157"/>
    </location>
</feature>
<proteinExistence type="predicted"/>
<keyword evidence="3" id="KW-1185">Reference proteome</keyword>
<dbReference type="Proteomes" id="UP000583800">
    <property type="component" value="Unassembled WGS sequence"/>
</dbReference>
<gene>
    <name evidence="2" type="ORF">FHU36_007793</name>
</gene>
<name>A0A7X0CBQ8_9ACTN</name>
<evidence type="ECO:0000313" key="2">
    <source>
        <dbReference type="EMBL" id="MBB6351210.1"/>
    </source>
</evidence>
<protein>
    <submittedName>
        <fullName evidence="2">Uncharacterized protein</fullName>
    </submittedName>
</protein>
<feature type="signal peptide" evidence="1">
    <location>
        <begin position="1"/>
        <end position="23"/>
    </location>
</feature>
<evidence type="ECO:0000256" key="1">
    <source>
        <dbReference type="SAM" id="SignalP"/>
    </source>
</evidence>